<organism evidence="5 6">
    <name type="scientific">Methanosarcina vacuolata Z-761</name>
    <dbReference type="NCBI Taxonomy" id="1434123"/>
    <lineage>
        <taxon>Archaea</taxon>
        <taxon>Methanobacteriati</taxon>
        <taxon>Methanobacteriota</taxon>
        <taxon>Stenosarchaea group</taxon>
        <taxon>Methanomicrobia</taxon>
        <taxon>Methanosarcinales</taxon>
        <taxon>Methanosarcinaceae</taxon>
        <taxon>Methanosarcina</taxon>
    </lineage>
</organism>
<dbReference type="EMBL" id="CP009520">
    <property type="protein sequence ID" value="AKB43354.1"/>
    <property type="molecule type" value="Genomic_DNA"/>
</dbReference>
<dbReference type="RefSeq" id="WP_048119137.1">
    <property type="nucleotide sequence ID" value="NZ_CP009520.1"/>
</dbReference>
<dbReference type="HOGENOM" id="CLU_083287_22_3_2"/>
<dbReference type="InterPro" id="IPR023187">
    <property type="entry name" value="Tscrpt_reg_MarR-type_CS"/>
</dbReference>
<dbReference type="PANTHER" id="PTHR42756">
    <property type="entry name" value="TRANSCRIPTIONAL REGULATOR, MARR"/>
    <property type="match status" value="1"/>
</dbReference>
<dbReference type="KEGG" id="mvc:MSVAZ_1085"/>
<dbReference type="GeneID" id="24809486"/>
<keyword evidence="6" id="KW-1185">Reference proteome</keyword>
<name>A0A0E3Q4R0_9EURY</name>
<evidence type="ECO:0000256" key="1">
    <source>
        <dbReference type="ARBA" id="ARBA00023015"/>
    </source>
</evidence>
<dbReference type="Proteomes" id="UP000033096">
    <property type="component" value="Chromosome"/>
</dbReference>
<proteinExistence type="predicted"/>
<reference evidence="5 6" key="1">
    <citation type="submission" date="2014-07" db="EMBL/GenBank/DDBJ databases">
        <title>Methanogenic archaea and the global carbon cycle.</title>
        <authorList>
            <person name="Henriksen J.R."/>
            <person name="Luke J."/>
            <person name="Reinhart S."/>
            <person name="Benedict M.N."/>
            <person name="Youngblut N.D."/>
            <person name="Metcalf M.E."/>
            <person name="Whitaker R.J."/>
            <person name="Metcalf W.W."/>
        </authorList>
    </citation>
    <scope>NUCLEOTIDE SEQUENCE [LARGE SCALE GENOMIC DNA]</scope>
    <source>
        <strain evidence="5 6">Z-761</strain>
    </source>
</reference>
<dbReference type="PROSITE" id="PS01117">
    <property type="entry name" value="HTH_MARR_1"/>
    <property type="match status" value="1"/>
</dbReference>
<dbReference type="PANTHER" id="PTHR42756:SF1">
    <property type="entry name" value="TRANSCRIPTIONAL REPRESSOR OF EMRAB OPERON"/>
    <property type="match status" value="1"/>
</dbReference>
<evidence type="ECO:0000259" key="4">
    <source>
        <dbReference type="PROSITE" id="PS50995"/>
    </source>
</evidence>
<dbReference type="PRINTS" id="PR00598">
    <property type="entry name" value="HTHMARR"/>
</dbReference>
<dbReference type="PROSITE" id="PS50995">
    <property type="entry name" value="HTH_MARR_2"/>
    <property type="match status" value="1"/>
</dbReference>
<keyword evidence="1" id="KW-0805">Transcription regulation</keyword>
<protein>
    <submittedName>
        <fullName evidence="5">Transcriptional regulator, MarR family</fullName>
    </submittedName>
</protein>
<dbReference type="InterPro" id="IPR036388">
    <property type="entry name" value="WH-like_DNA-bd_sf"/>
</dbReference>
<dbReference type="PATRIC" id="fig|1434123.4.peg.1268"/>
<sequence>MDEATLKKIILLMMERDALDNFIFEQTFQKKIISKFKNLSKNQPVVIKIIGMEGEIMPSTIGRYTGMDKSSLTRMVDDLEKKGLVFRKTDPEDRRKVLVSLTEKGLECYNYSNQIVDELLKLVDEKDIEDYVLSLETMVRILRKAVSQQIK</sequence>
<dbReference type="Pfam" id="PF01047">
    <property type="entry name" value="MarR"/>
    <property type="match status" value="1"/>
</dbReference>
<dbReference type="GO" id="GO:0003677">
    <property type="term" value="F:DNA binding"/>
    <property type="evidence" value="ECO:0007669"/>
    <property type="project" value="UniProtKB-KW"/>
</dbReference>
<evidence type="ECO:0000256" key="3">
    <source>
        <dbReference type="ARBA" id="ARBA00023163"/>
    </source>
</evidence>
<dbReference type="SMART" id="SM00347">
    <property type="entry name" value="HTH_MARR"/>
    <property type="match status" value="1"/>
</dbReference>
<dbReference type="SUPFAM" id="SSF46785">
    <property type="entry name" value="Winged helix' DNA-binding domain"/>
    <property type="match status" value="1"/>
</dbReference>
<evidence type="ECO:0000313" key="6">
    <source>
        <dbReference type="Proteomes" id="UP000033096"/>
    </source>
</evidence>
<keyword evidence="2" id="KW-0238">DNA-binding</keyword>
<feature type="domain" description="HTH marR-type" evidence="4">
    <location>
        <begin position="1"/>
        <end position="147"/>
    </location>
</feature>
<dbReference type="InterPro" id="IPR000835">
    <property type="entry name" value="HTH_MarR-typ"/>
</dbReference>
<keyword evidence="3" id="KW-0804">Transcription</keyword>
<dbReference type="AlphaFoldDB" id="A0A0E3Q4R0"/>
<evidence type="ECO:0000256" key="2">
    <source>
        <dbReference type="ARBA" id="ARBA00023125"/>
    </source>
</evidence>
<evidence type="ECO:0000313" key="5">
    <source>
        <dbReference type="EMBL" id="AKB43354.1"/>
    </source>
</evidence>
<gene>
    <name evidence="5" type="ORF">MSVAZ_1085</name>
</gene>
<accession>A0A0E3Q4R0</accession>
<dbReference type="GO" id="GO:0003700">
    <property type="term" value="F:DNA-binding transcription factor activity"/>
    <property type="evidence" value="ECO:0007669"/>
    <property type="project" value="InterPro"/>
</dbReference>
<dbReference type="InterPro" id="IPR036390">
    <property type="entry name" value="WH_DNA-bd_sf"/>
</dbReference>
<dbReference type="Gene3D" id="1.10.10.10">
    <property type="entry name" value="Winged helix-like DNA-binding domain superfamily/Winged helix DNA-binding domain"/>
    <property type="match status" value="1"/>
</dbReference>